<reference evidence="1 2" key="2">
    <citation type="submission" date="2017-09" db="EMBL/GenBank/DDBJ databases">
        <title>Extensive intraspecific genome diversity in a model arbuscular mycorrhizal fungus.</title>
        <authorList>
            <person name="Chen E.C."/>
            <person name="Morin E."/>
            <person name="Beaudet D."/>
            <person name="Noel J."/>
            <person name="Ndikumana S."/>
            <person name="Charron P."/>
            <person name="St-Onge C."/>
            <person name="Giorgi J."/>
            <person name="Grigoriev I.V."/>
            <person name="Roux C."/>
            <person name="Martin F.M."/>
            <person name="Corradi N."/>
        </authorList>
    </citation>
    <scope>NUCLEOTIDE SEQUENCE [LARGE SCALE GENOMIC DNA]</scope>
    <source>
        <strain evidence="1 2">A5</strain>
    </source>
</reference>
<gene>
    <name evidence="1" type="ORF">RhiirA5_494236</name>
</gene>
<evidence type="ECO:0000313" key="2">
    <source>
        <dbReference type="Proteomes" id="UP000232722"/>
    </source>
</evidence>
<dbReference type="AlphaFoldDB" id="A0A2I1DV99"/>
<organism evidence="1 2">
    <name type="scientific">Rhizophagus irregularis</name>
    <dbReference type="NCBI Taxonomy" id="588596"/>
    <lineage>
        <taxon>Eukaryota</taxon>
        <taxon>Fungi</taxon>
        <taxon>Fungi incertae sedis</taxon>
        <taxon>Mucoromycota</taxon>
        <taxon>Glomeromycotina</taxon>
        <taxon>Glomeromycetes</taxon>
        <taxon>Glomerales</taxon>
        <taxon>Glomeraceae</taxon>
        <taxon>Rhizophagus</taxon>
    </lineage>
</organism>
<name>A0A2I1DV99_9GLOM</name>
<accession>A0A2I1DV99</accession>
<dbReference type="Gene3D" id="3.80.10.10">
    <property type="entry name" value="Ribonuclease Inhibitor"/>
    <property type="match status" value="1"/>
</dbReference>
<dbReference type="InterPro" id="IPR032675">
    <property type="entry name" value="LRR_dom_sf"/>
</dbReference>
<dbReference type="OrthoDB" id="2324348at2759"/>
<proteinExistence type="predicted"/>
<protein>
    <submittedName>
        <fullName evidence="1">Uncharacterized protein</fullName>
    </submittedName>
</protein>
<reference evidence="1 2" key="1">
    <citation type="submission" date="2016-04" db="EMBL/GenBank/DDBJ databases">
        <title>Genome analyses suggest a sexual origin of heterokaryosis in a supposedly ancient asexual fungus.</title>
        <authorList>
            <person name="Ropars J."/>
            <person name="Sedzielewska K."/>
            <person name="Noel J."/>
            <person name="Charron P."/>
            <person name="Farinelli L."/>
            <person name="Marton T."/>
            <person name="Kruger M."/>
            <person name="Pelin A."/>
            <person name="Brachmann A."/>
            <person name="Corradi N."/>
        </authorList>
    </citation>
    <scope>NUCLEOTIDE SEQUENCE [LARGE SCALE GENOMIC DNA]</scope>
    <source>
        <strain evidence="1 2">A5</strain>
    </source>
</reference>
<dbReference type="VEuPathDB" id="FungiDB:RhiirFUN_008571"/>
<dbReference type="EMBL" id="LLXJ01000070">
    <property type="protein sequence ID" value="PKC15857.1"/>
    <property type="molecule type" value="Genomic_DNA"/>
</dbReference>
<dbReference type="SUPFAM" id="SSF52047">
    <property type="entry name" value="RNI-like"/>
    <property type="match status" value="1"/>
</dbReference>
<comment type="caution">
    <text evidence="1">The sequence shown here is derived from an EMBL/GenBank/DDBJ whole genome shotgun (WGS) entry which is preliminary data.</text>
</comment>
<dbReference type="VEuPathDB" id="FungiDB:RhiirA1_436787"/>
<evidence type="ECO:0000313" key="1">
    <source>
        <dbReference type="EMBL" id="PKC15857.1"/>
    </source>
</evidence>
<dbReference type="Proteomes" id="UP000232722">
    <property type="component" value="Unassembled WGS sequence"/>
</dbReference>
<sequence>MSRLIADCLIIIFNDLREKASSLYSCILVNRYWCRTAMPILWKVPFEFDIGNWDSLSNRKLYNLIFYLLPTFSKKLLLDNNIELPTIQEFSNQPLFNYISFSSQVPPNFINNMINNLIKKEDGFNKYKETGKKYLLEQEIYKLFINNCKDIKYFNWQTTQPLSQFHGAPTCFSQLRSLIMDLDFVTSRELFAMSQICQNIEELSIFECYDDIPGLIWFIDTQKILRSLYLHFKSFEKQCLGLSEVIERKASTLRKFSIEPWIISLSPKFLPSLINLQHLELKNFSAFNVMDIFRESEWEVSLSLASFPNLQYLETVFLTFSIECDLIEKSNGNILDIDICRMCNQDPNYTKKLIKAISTNCPNIERLIIEVELEDLHGIKEILINCSRLIKLNLSINNEDELECDEILKIIVKFSPETLHEITFCANFIFTLDGLIDFFENWKGRKPLIFYKHTYEEKYFTDDFKMIIKKYFDEGVIKKTKFLLI</sequence>